<evidence type="ECO:0000313" key="11">
    <source>
        <dbReference type="EMBL" id="SUN06824.1"/>
    </source>
</evidence>
<organism evidence="10 12">
    <name type="scientific">Streptococcus acidominimus</name>
    <dbReference type="NCBI Taxonomy" id="1326"/>
    <lineage>
        <taxon>Bacteria</taxon>
        <taxon>Bacillati</taxon>
        <taxon>Bacillota</taxon>
        <taxon>Bacilli</taxon>
        <taxon>Lactobacillales</taxon>
        <taxon>Streptococcaceae</taxon>
        <taxon>Streptococcus</taxon>
    </lineage>
</organism>
<dbReference type="Gene3D" id="3.40.50.300">
    <property type="entry name" value="P-loop containing nucleotide triphosphate hydrolases"/>
    <property type="match status" value="1"/>
</dbReference>
<dbReference type="SUPFAM" id="SSF52540">
    <property type="entry name" value="P-loop containing nucleoside triphosphate hydrolases"/>
    <property type="match status" value="1"/>
</dbReference>
<dbReference type="EMBL" id="MSJL01000056">
    <property type="protein sequence ID" value="OLF49078.1"/>
    <property type="molecule type" value="Genomic_DNA"/>
</dbReference>
<dbReference type="SMART" id="SM00382">
    <property type="entry name" value="AAA"/>
    <property type="match status" value="1"/>
</dbReference>
<feature type="transmembrane region" description="Helical" evidence="7">
    <location>
        <begin position="230"/>
        <end position="257"/>
    </location>
</feature>
<keyword evidence="6 7" id="KW-0472">Membrane</keyword>
<dbReference type="InterPro" id="IPR027417">
    <property type="entry name" value="P-loop_NTPase"/>
</dbReference>
<keyword evidence="5 7" id="KW-1133">Transmembrane helix</keyword>
<dbReference type="InterPro" id="IPR017871">
    <property type="entry name" value="ABC_transporter-like_CS"/>
</dbReference>
<comment type="subcellular location">
    <subcellularLocation>
        <location evidence="1">Cell membrane</location>
        <topology evidence="1">Multi-pass membrane protein</topology>
    </subcellularLocation>
</comment>
<evidence type="ECO:0000259" key="8">
    <source>
        <dbReference type="PROSITE" id="PS50893"/>
    </source>
</evidence>
<dbReference type="Proteomes" id="UP000186437">
    <property type="component" value="Unassembled WGS sequence"/>
</dbReference>
<feature type="domain" description="ABC transmembrane type-1" evidence="9">
    <location>
        <begin position="16"/>
        <end position="294"/>
    </location>
</feature>
<keyword evidence="2 7" id="KW-0812">Transmembrane</keyword>
<evidence type="ECO:0000259" key="9">
    <source>
        <dbReference type="PROSITE" id="PS50929"/>
    </source>
</evidence>
<evidence type="ECO:0000313" key="12">
    <source>
        <dbReference type="Proteomes" id="UP000186437"/>
    </source>
</evidence>
<dbReference type="OrthoDB" id="95687at2"/>
<accession>A0A1Q8EBB4</accession>
<feature type="transmembrane region" description="Helical" evidence="7">
    <location>
        <begin position="53"/>
        <end position="71"/>
    </location>
</feature>
<reference evidence="10" key="2">
    <citation type="submission" date="2016-12" db="EMBL/GenBank/DDBJ databases">
        <authorList>
            <person name="Song W.-J."/>
            <person name="Kurnit D.M."/>
        </authorList>
    </citation>
    <scope>NUCLEOTIDE SEQUENCE [LARGE SCALE GENOMIC DNA]</scope>
    <source>
        <strain evidence="10">ATCC 51725</strain>
    </source>
</reference>
<feature type="domain" description="ABC transporter" evidence="8">
    <location>
        <begin position="319"/>
        <end position="525"/>
    </location>
</feature>
<dbReference type="InterPro" id="IPR003593">
    <property type="entry name" value="AAA+_ATPase"/>
</dbReference>
<dbReference type="PANTHER" id="PTHR24221:SF654">
    <property type="entry name" value="ATP-BINDING CASSETTE SUB-FAMILY B MEMBER 6"/>
    <property type="match status" value="1"/>
</dbReference>
<dbReference type="PROSITE" id="PS50929">
    <property type="entry name" value="ABC_TM1F"/>
    <property type="match status" value="1"/>
</dbReference>
<dbReference type="Pfam" id="PF00005">
    <property type="entry name" value="ABC_tran"/>
    <property type="match status" value="1"/>
</dbReference>
<sequence length="525" mass="59350">MMKKYIKLDAKGFLCSVILAGLSGLGVVASSYYRSIVFNHFLENSRLVWREAGLLLLLIALTQVINFILTLQNAKLTEVWMLYLGNKISKNISEMGYKNFHQIEYGEYISWYTSDLERMEQTYFKPFLSVSKDVILSIISLTALFLIKVELGVLSIVLLLVLGVVGSRFGKKIGQAFQEFSNRNGHFTNVLQEYLGAYDMLKNFDRLKLLQEQINSSQKKLEKQRLVSKFFMACATLSFNGTQVLFEGLMFVFSLYLVSQGKLSIGLLLTTPTLLAIFLNSTSMILEQIVQMSGMASIVDKLNTELSIEQFEYPTIDCLELNNADFSYGDKTILNQFNRTFRKNKKYGLIGASGSGKSTILNIITGRLELTKGEFTMNGQKFDYSKDSVFANQIAYVNQSGKVLNLSIRDNITLGLSIDDDKIYETLKQVCLYDRIMDLPEKLDTVLGLDGNLLSGGERQRLILARALLRETPILILDEATSAIDKETAVLIEQRILDMADKMVIMISHHLDDTVRHKLDEIIVL</sequence>
<protein>
    <submittedName>
        <fullName evidence="11">ABC transporter ATP-binding protein</fullName>
        <ecNumber evidence="11">3.4.22.-</ecNumber>
    </submittedName>
</protein>
<dbReference type="GO" id="GO:0016887">
    <property type="term" value="F:ATP hydrolysis activity"/>
    <property type="evidence" value="ECO:0007669"/>
    <property type="project" value="InterPro"/>
</dbReference>
<keyword evidence="3" id="KW-0547">Nucleotide-binding</keyword>
<keyword evidence="11" id="KW-0378">Hydrolase</keyword>
<proteinExistence type="predicted"/>
<evidence type="ECO:0000256" key="7">
    <source>
        <dbReference type="SAM" id="Phobius"/>
    </source>
</evidence>
<feature type="transmembrane region" description="Helical" evidence="7">
    <location>
        <begin position="153"/>
        <end position="170"/>
    </location>
</feature>
<dbReference type="AlphaFoldDB" id="A0A1Q8EBB4"/>
<reference evidence="12" key="1">
    <citation type="submission" date="2016-12" db="EMBL/GenBank/DDBJ databases">
        <authorList>
            <person name="Gulvik C.A."/>
        </authorList>
    </citation>
    <scope>NUCLEOTIDE SEQUENCE [LARGE SCALE GENOMIC DNA]</scope>
    <source>
        <strain evidence="12">ATCC 51725</strain>
    </source>
</reference>
<evidence type="ECO:0000313" key="13">
    <source>
        <dbReference type="Proteomes" id="UP000255213"/>
    </source>
</evidence>
<keyword evidence="4 11" id="KW-0067">ATP-binding</keyword>
<dbReference type="RefSeq" id="WP_075099887.1">
    <property type="nucleotide sequence ID" value="NZ_MSJL01000056.1"/>
</dbReference>
<reference evidence="11 13" key="3">
    <citation type="submission" date="2018-06" db="EMBL/GenBank/DDBJ databases">
        <authorList>
            <consortium name="Pathogen Informatics"/>
            <person name="Doyle S."/>
        </authorList>
    </citation>
    <scope>NUCLEOTIDE SEQUENCE [LARGE SCALE GENOMIC DNA]</scope>
    <source>
        <strain evidence="11 13">NCTC12957</strain>
    </source>
</reference>
<dbReference type="GO" id="GO:0140359">
    <property type="term" value="F:ABC-type transporter activity"/>
    <property type="evidence" value="ECO:0007669"/>
    <property type="project" value="InterPro"/>
</dbReference>
<evidence type="ECO:0000313" key="10">
    <source>
        <dbReference type="EMBL" id="OLF49078.1"/>
    </source>
</evidence>
<dbReference type="PROSITE" id="PS00211">
    <property type="entry name" value="ABC_TRANSPORTER_1"/>
    <property type="match status" value="1"/>
</dbReference>
<dbReference type="GO" id="GO:0005886">
    <property type="term" value="C:plasma membrane"/>
    <property type="evidence" value="ECO:0007669"/>
    <property type="project" value="UniProtKB-SubCell"/>
</dbReference>
<dbReference type="Proteomes" id="UP000255213">
    <property type="component" value="Unassembled WGS sequence"/>
</dbReference>
<keyword evidence="12" id="KW-1185">Reference proteome</keyword>
<dbReference type="InterPro" id="IPR036640">
    <property type="entry name" value="ABC1_TM_sf"/>
</dbReference>
<dbReference type="PANTHER" id="PTHR24221">
    <property type="entry name" value="ATP-BINDING CASSETTE SUB-FAMILY B"/>
    <property type="match status" value="1"/>
</dbReference>
<dbReference type="InterPro" id="IPR003439">
    <property type="entry name" value="ABC_transporter-like_ATP-bd"/>
</dbReference>
<name>A0A1Q8EBB4_STRAI</name>
<evidence type="ECO:0000256" key="6">
    <source>
        <dbReference type="ARBA" id="ARBA00023136"/>
    </source>
</evidence>
<dbReference type="Pfam" id="PF00664">
    <property type="entry name" value="ABC_membrane"/>
    <property type="match status" value="1"/>
</dbReference>
<dbReference type="GO" id="GO:0034040">
    <property type="term" value="F:ATPase-coupled lipid transmembrane transporter activity"/>
    <property type="evidence" value="ECO:0007669"/>
    <property type="project" value="TreeGrafter"/>
</dbReference>
<dbReference type="Gene3D" id="1.20.1560.10">
    <property type="entry name" value="ABC transporter type 1, transmembrane domain"/>
    <property type="match status" value="1"/>
</dbReference>
<dbReference type="EC" id="3.4.22.-" evidence="11"/>
<dbReference type="PROSITE" id="PS50893">
    <property type="entry name" value="ABC_TRANSPORTER_2"/>
    <property type="match status" value="1"/>
</dbReference>
<evidence type="ECO:0000256" key="2">
    <source>
        <dbReference type="ARBA" id="ARBA00022692"/>
    </source>
</evidence>
<feature type="transmembrane region" description="Helical" evidence="7">
    <location>
        <begin position="12"/>
        <end position="33"/>
    </location>
</feature>
<evidence type="ECO:0000256" key="1">
    <source>
        <dbReference type="ARBA" id="ARBA00004651"/>
    </source>
</evidence>
<dbReference type="InterPro" id="IPR039421">
    <property type="entry name" value="Type_1_exporter"/>
</dbReference>
<dbReference type="EMBL" id="UHEN01000001">
    <property type="protein sequence ID" value="SUN06824.1"/>
    <property type="molecule type" value="Genomic_DNA"/>
</dbReference>
<dbReference type="GO" id="GO:0005524">
    <property type="term" value="F:ATP binding"/>
    <property type="evidence" value="ECO:0007669"/>
    <property type="project" value="UniProtKB-KW"/>
</dbReference>
<dbReference type="SUPFAM" id="SSF90123">
    <property type="entry name" value="ABC transporter transmembrane region"/>
    <property type="match status" value="1"/>
</dbReference>
<evidence type="ECO:0000256" key="5">
    <source>
        <dbReference type="ARBA" id="ARBA00022989"/>
    </source>
</evidence>
<dbReference type="InterPro" id="IPR011527">
    <property type="entry name" value="ABC1_TM_dom"/>
</dbReference>
<gene>
    <name evidence="11" type="primary">lagD_2</name>
    <name evidence="10" type="ORF">BU200_09305</name>
    <name evidence="11" type="ORF">NCTC12957_00836</name>
</gene>
<evidence type="ECO:0000256" key="3">
    <source>
        <dbReference type="ARBA" id="ARBA00022741"/>
    </source>
</evidence>
<evidence type="ECO:0000256" key="4">
    <source>
        <dbReference type="ARBA" id="ARBA00022840"/>
    </source>
</evidence>
<feature type="transmembrane region" description="Helical" evidence="7">
    <location>
        <begin position="263"/>
        <end position="286"/>
    </location>
</feature>